<keyword evidence="1" id="KW-0614">Plasmid</keyword>
<reference evidence="1" key="2">
    <citation type="journal article" date="1984" name="EMBO J.">
        <title>The complete nucleotide sequence of the TL-DNA of the Agrobacterium tumefaciens plasmid pTiAch5.</title>
        <authorList>
            <person name="Gielen J."/>
            <person name="de Beuckeleer M."/>
            <person name="Seurinck J."/>
            <person name="Deboeck F."/>
            <person name="de Greve H."/>
            <person name="Lemmers M."/>
            <person name="Van Montagu M."/>
            <person name="Schell J."/>
        </authorList>
    </citation>
    <scope>NUCLEOTIDE SEQUENCE</scope>
    <source>
        <plasmid evidence="1">Ti</plasmid>
    </source>
</reference>
<accession>Q44391</accession>
<organism evidence="1">
    <name type="scientific">Agrobacterium tumefaciens</name>
    <dbReference type="NCBI Taxonomy" id="358"/>
    <lineage>
        <taxon>Bacteria</taxon>
        <taxon>Pseudomonadati</taxon>
        <taxon>Pseudomonadota</taxon>
        <taxon>Alphaproteobacteria</taxon>
        <taxon>Hyphomicrobiales</taxon>
        <taxon>Rhizobiaceae</taxon>
        <taxon>Rhizobium/Agrobacterium group</taxon>
        <taxon>Agrobacterium</taxon>
        <taxon>Agrobacterium tumefaciens complex</taxon>
    </lineage>
</organism>
<evidence type="ECO:0000313" key="1">
    <source>
        <dbReference type="EMBL" id="CAA25173.1"/>
    </source>
</evidence>
<sequence>MREVLVQHVACLLHYRFHFWNLHADHFSYLNPEHQNVLHVLTKVAMVHVSWSFDISVALKGLIEFSCVAGVPTIPFFAVCEIRLGLKSKRINNRKAFLVYCGNTRDGLWDKLPVEFWDRRYPLLDGIFCSENSSRVSNRVGI</sequence>
<name>Q44391_AGRTU</name>
<proteinExistence type="predicted"/>
<reference evidence="1" key="4">
    <citation type="journal article" date="1993" name="Plant J.">
        <title>Tissue-specific and wound-inducible pattern of expression of the mannopine synthase promoter is determined by the interaction between positive and negative cis-regulatory elements.</title>
        <authorList>
            <person name="Guevara-Garcia A."/>
            <person name="Mosqueda-cano G."/>
            <person name="Argueello-Astorga G."/>
            <person name="Simpson J."/>
            <person name="Herrera-Estrella L."/>
        </authorList>
    </citation>
    <scope>NUCLEOTIDE SEQUENCE</scope>
    <source>
        <plasmid evidence="1">Ti</plasmid>
    </source>
</reference>
<dbReference type="AlphaFoldDB" id="Q44391"/>
<protein>
    <submittedName>
        <fullName evidence="1">Ti plasmid pTi15955 T-DNA region</fullName>
    </submittedName>
</protein>
<reference evidence="1" key="3">
    <citation type="journal article" date="1993" name="Mol. Microbiol.">
        <title>The virA promoter is a host-range determinant in Agrobacterium tumefaciens.</title>
        <authorList>
            <person name="Turk S.C.H.J."/>
            <person name="Nester E.W."/>
            <person name="Hooykaas P.J.J."/>
        </authorList>
    </citation>
    <scope>NUCLEOTIDE SEQUENCE</scope>
    <source>
        <plasmid evidence="1">Ti</plasmid>
    </source>
</reference>
<dbReference type="EMBL" id="X00493">
    <property type="protein sequence ID" value="CAA25173.1"/>
    <property type="molecule type" value="Genomic_DNA"/>
</dbReference>
<geneLocation type="plasmid" evidence="1">
    <name>Ti</name>
</geneLocation>
<dbReference type="PIR" id="S28693">
    <property type="entry name" value="S28693"/>
</dbReference>
<reference evidence="1" key="1">
    <citation type="journal article" date="1983" name="Plant Mol. Biol.">
        <title>Nucleotide sequence of the T-DNA region from the Agrobacterium tumefaciens octopine Ti plasmid pTi15955.</title>
        <authorList>
            <person name="Barker R.F."/>
            <person name="Idler K.B."/>
            <person name="Thompson D.V."/>
            <person name="Kemp J.D."/>
        </authorList>
    </citation>
    <scope>NUCLEOTIDE SEQUENCE</scope>
    <source>
        <plasmid evidence="1">Ti</plasmid>
    </source>
</reference>